<evidence type="ECO:0000256" key="1">
    <source>
        <dbReference type="SAM" id="Phobius"/>
    </source>
</evidence>
<keyword evidence="2" id="KW-1185">Reference proteome</keyword>
<organism evidence="2 3">
    <name type="scientific">Heterorhabditis bacteriophora</name>
    <name type="common">Entomopathogenic nematode worm</name>
    <dbReference type="NCBI Taxonomy" id="37862"/>
    <lineage>
        <taxon>Eukaryota</taxon>
        <taxon>Metazoa</taxon>
        <taxon>Ecdysozoa</taxon>
        <taxon>Nematoda</taxon>
        <taxon>Chromadorea</taxon>
        <taxon>Rhabditida</taxon>
        <taxon>Rhabditina</taxon>
        <taxon>Rhabditomorpha</taxon>
        <taxon>Strongyloidea</taxon>
        <taxon>Heterorhabditidae</taxon>
        <taxon>Heterorhabditis</taxon>
    </lineage>
</organism>
<keyword evidence="1" id="KW-1133">Transmembrane helix</keyword>
<keyword evidence="1" id="KW-0472">Membrane</keyword>
<dbReference type="WBParaSite" id="Hba_07116">
    <property type="protein sequence ID" value="Hba_07116"/>
    <property type="gene ID" value="Hba_07116"/>
</dbReference>
<dbReference type="AlphaFoldDB" id="A0A1I7WPN9"/>
<keyword evidence="1" id="KW-0812">Transmembrane</keyword>
<accession>A0A1I7WPN9</accession>
<evidence type="ECO:0000313" key="3">
    <source>
        <dbReference type="WBParaSite" id="Hba_07116"/>
    </source>
</evidence>
<protein>
    <submittedName>
        <fullName evidence="3">Uncharacterized protein</fullName>
    </submittedName>
</protein>
<sequence length="49" mass="5569">MSNFVNLAVLQNFIGRKSSMLMRVNGTAIAIFLSNELFATLVHFFDYLI</sequence>
<name>A0A1I7WPN9_HETBA</name>
<evidence type="ECO:0000313" key="2">
    <source>
        <dbReference type="Proteomes" id="UP000095283"/>
    </source>
</evidence>
<dbReference type="Proteomes" id="UP000095283">
    <property type="component" value="Unplaced"/>
</dbReference>
<proteinExistence type="predicted"/>
<reference evidence="3" key="1">
    <citation type="submission" date="2016-11" db="UniProtKB">
        <authorList>
            <consortium name="WormBaseParasite"/>
        </authorList>
    </citation>
    <scope>IDENTIFICATION</scope>
</reference>
<feature type="transmembrane region" description="Helical" evidence="1">
    <location>
        <begin position="21"/>
        <end position="45"/>
    </location>
</feature>